<accession>A0A914RC45</accession>
<dbReference type="WBParaSite" id="PDA_v2.g9201.t1">
    <property type="protein sequence ID" value="PDA_v2.g9201.t1"/>
    <property type="gene ID" value="PDA_v2.g9201"/>
</dbReference>
<dbReference type="AlphaFoldDB" id="A0A914RC45"/>
<protein>
    <submittedName>
        <fullName evidence="2">Uncharacterized protein</fullName>
    </submittedName>
</protein>
<organism evidence="1 2">
    <name type="scientific">Panagrolaimus davidi</name>
    <dbReference type="NCBI Taxonomy" id="227884"/>
    <lineage>
        <taxon>Eukaryota</taxon>
        <taxon>Metazoa</taxon>
        <taxon>Ecdysozoa</taxon>
        <taxon>Nematoda</taxon>
        <taxon>Chromadorea</taxon>
        <taxon>Rhabditida</taxon>
        <taxon>Tylenchina</taxon>
        <taxon>Panagrolaimomorpha</taxon>
        <taxon>Panagrolaimoidea</taxon>
        <taxon>Panagrolaimidae</taxon>
        <taxon>Panagrolaimus</taxon>
    </lineage>
</organism>
<evidence type="ECO:0000313" key="1">
    <source>
        <dbReference type="Proteomes" id="UP000887578"/>
    </source>
</evidence>
<sequence length="211" mass="24000">MVSAETLTSPDSENAQNDFQSRCSDILKEAGATSQFGGITGHAIHSISVRVLKKFKHNVTENNRVPTINMNLTSDQPILPYAPDRSTPDSKHFHTDGMKILDEVLTHMDDSSYDVKNLSPLEKIAHAFHMEEMWVAALHAYRKLKQDPPSEEVCNCAMDIDNNGILKQLRFAALGIREPQLVYQDKLQRFKRQLSYHITYSKSFKKRSIPE</sequence>
<dbReference type="Proteomes" id="UP000887578">
    <property type="component" value="Unplaced"/>
</dbReference>
<proteinExistence type="predicted"/>
<keyword evidence="1" id="KW-1185">Reference proteome</keyword>
<evidence type="ECO:0000313" key="2">
    <source>
        <dbReference type="WBParaSite" id="PDA_v2.g9201.t1"/>
    </source>
</evidence>
<name>A0A914RC45_9BILA</name>
<reference evidence="2" key="1">
    <citation type="submission" date="2022-11" db="UniProtKB">
        <authorList>
            <consortium name="WormBaseParasite"/>
        </authorList>
    </citation>
    <scope>IDENTIFICATION</scope>
</reference>